<evidence type="ECO:0000313" key="3">
    <source>
        <dbReference type="Proteomes" id="UP000663828"/>
    </source>
</evidence>
<feature type="non-terminal residue" evidence="2">
    <location>
        <position position="34"/>
    </location>
</feature>
<feature type="region of interest" description="Disordered" evidence="1">
    <location>
        <begin position="1"/>
        <end position="21"/>
    </location>
</feature>
<proteinExistence type="predicted"/>
<organism evidence="2 3">
    <name type="scientific">Adineta ricciae</name>
    <name type="common">Rotifer</name>
    <dbReference type="NCBI Taxonomy" id="249248"/>
    <lineage>
        <taxon>Eukaryota</taxon>
        <taxon>Metazoa</taxon>
        <taxon>Spiralia</taxon>
        <taxon>Gnathifera</taxon>
        <taxon>Rotifera</taxon>
        <taxon>Eurotatoria</taxon>
        <taxon>Bdelloidea</taxon>
        <taxon>Adinetida</taxon>
        <taxon>Adinetidae</taxon>
        <taxon>Adineta</taxon>
    </lineage>
</organism>
<accession>A0A816HMH5</accession>
<evidence type="ECO:0000313" key="2">
    <source>
        <dbReference type="EMBL" id="CAF1688388.1"/>
    </source>
</evidence>
<comment type="caution">
    <text evidence="2">The sequence shown here is derived from an EMBL/GenBank/DDBJ whole genome shotgun (WGS) entry which is preliminary data.</text>
</comment>
<reference evidence="2" key="1">
    <citation type="submission" date="2021-02" db="EMBL/GenBank/DDBJ databases">
        <authorList>
            <person name="Nowell W R."/>
        </authorList>
    </citation>
    <scope>NUCLEOTIDE SEQUENCE</scope>
</reference>
<sequence length="34" mass="3850">MLLLPPSAFHSTSERDNQTTTVHEQLEQLQVEIG</sequence>
<dbReference type="Proteomes" id="UP000663828">
    <property type="component" value="Unassembled WGS sequence"/>
</dbReference>
<protein>
    <submittedName>
        <fullName evidence="2">Uncharacterized protein</fullName>
    </submittedName>
</protein>
<gene>
    <name evidence="2" type="ORF">XAT740_LOCUS62829</name>
</gene>
<dbReference type="AlphaFoldDB" id="A0A816HMH5"/>
<dbReference type="EMBL" id="CAJNOR010018287">
    <property type="protein sequence ID" value="CAF1688388.1"/>
    <property type="molecule type" value="Genomic_DNA"/>
</dbReference>
<name>A0A816HMH5_ADIRI</name>
<evidence type="ECO:0000256" key="1">
    <source>
        <dbReference type="SAM" id="MobiDB-lite"/>
    </source>
</evidence>
<keyword evidence="3" id="KW-1185">Reference proteome</keyword>